<sequence>MSAPNAVERSASSTLTVGNRLEQPHATSPSGHKQGQISGTNGAAEAQQSGSGLQDAIPSSRAALSSRSFPVDQPSASDNDLFSTPTASGSLQQDSQMLLVAKGRAARGTAPNQGSLEGVEDLVAPHAPSTEPTHCSSGSLSHADSDSPASPHPKAPPSKARPQIRFQRQQSGKAPPSHFLPDMDGSSALHRCKGTLFAGNKQDVGRMDMDTYLRKLEAENKGTHHMARQPSIKRSKSLGRSMSIKREEGATASAADSMSAAADGSNGNAASPDTQGRLASMLQQFAEAESEVQRLRDRSRATRLLKKEGNFELH</sequence>
<protein>
    <submittedName>
        <fullName evidence="2">Uncharacterized protein</fullName>
    </submittedName>
</protein>
<dbReference type="Proteomes" id="UP000815325">
    <property type="component" value="Unassembled WGS sequence"/>
</dbReference>
<feature type="compositionally biased region" description="Polar residues" evidence="1">
    <location>
        <begin position="62"/>
        <end position="96"/>
    </location>
</feature>
<accession>A0ABQ7G1R5</accession>
<reference evidence="2" key="1">
    <citation type="submission" date="2017-08" db="EMBL/GenBank/DDBJ databases">
        <authorList>
            <person name="Polle J.E."/>
            <person name="Barry K."/>
            <person name="Cushman J."/>
            <person name="Schmutz J."/>
            <person name="Tran D."/>
            <person name="Hathwaick L.T."/>
            <person name="Yim W.C."/>
            <person name="Jenkins J."/>
            <person name="Mckie-Krisberg Z.M."/>
            <person name="Prochnik S."/>
            <person name="Lindquist E."/>
            <person name="Dockter R.B."/>
            <person name="Adam C."/>
            <person name="Molina H."/>
            <person name="Bunkerborg J."/>
            <person name="Jin E."/>
            <person name="Buchheim M."/>
            <person name="Magnuson J."/>
        </authorList>
    </citation>
    <scope>NUCLEOTIDE SEQUENCE</scope>
    <source>
        <strain evidence="2">CCAP 19/18</strain>
    </source>
</reference>
<proteinExistence type="predicted"/>
<feature type="compositionally biased region" description="Low complexity" evidence="1">
    <location>
        <begin position="250"/>
        <end position="271"/>
    </location>
</feature>
<feature type="compositionally biased region" description="Basic residues" evidence="1">
    <location>
        <begin position="223"/>
        <end position="237"/>
    </location>
</feature>
<evidence type="ECO:0000313" key="3">
    <source>
        <dbReference type="Proteomes" id="UP000815325"/>
    </source>
</evidence>
<evidence type="ECO:0000256" key="1">
    <source>
        <dbReference type="SAM" id="MobiDB-lite"/>
    </source>
</evidence>
<keyword evidence="3" id="KW-1185">Reference proteome</keyword>
<evidence type="ECO:0000313" key="2">
    <source>
        <dbReference type="EMBL" id="KAF5828535.1"/>
    </source>
</evidence>
<feature type="compositionally biased region" description="Low complexity" evidence="1">
    <location>
        <begin position="136"/>
        <end position="149"/>
    </location>
</feature>
<gene>
    <name evidence="2" type="ORF">DUNSADRAFT_17479</name>
</gene>
<name>A0ABQ7G1R5_DUNSA</name>
<organism evidence="2 3">
    <name type="scientific">Dunaliella salina</name>
    <name type="common">Green alga</name>
    <name type="synonym">Protococcus salinus</name>
    <dbReference type="NCBI Taxonomy" id="3046"/>
    <lineage>
        <taxon>Eukaryota</taxon>
        <taxon>Viridiplantae</taxon>
        <taxon>Chlorophyta</taxon>
        <taxon>core chlorophytes</taxon>
        <taxon>Chlorophyceae</taxon>
        <taxon>CS clade</taxon>
        <taxon>Chlamydomonadales</taxon>
        <taxon>Dunaliellaceae</taxon>
        <taxon>Dunaliella</taxon>
    </lineage>
</organism>
<dbReference type="EMBL" id="MU070290">
    <property type="protein sequence ID" value="KAF5828535.1"/>
    <property type="molecule type" value="Genomic_DNA"/>
</dbReference>
<comment type="caution">
    <text evidence="2">The sequence shown here is derived from an EMBL/GenBank/DDBJ whole genome shotgun (WGS) entry which is preliminary data.</text>
</comment>
<feature type="region of interest" description="Disordered" evidence="1">
    <location>
        <begin position="218"/>
        <end position="277"/>
    </location>
</feature>
<feature type="region of interest" description="Disordered" evidence="1">
    <location>
        <begin position="1"/>
        <end position="188"/>
    </location>
</feature>
<feature type="compositionally biased region" description="Polar residues" evidence="1">
    <location>
        <begin position="25"/>
        <end position="52"/>
    </location>
</feature>